<dbReference type="Proteomes" id="UP000683360">
    <property type="component" value="Unassembled WGS sequence"/>
</dbReference>
<organism evidence="3 4">
    <name type="scientific">Mytilus edulis</name>
    <name type="common">Blue mussel</name>
    <dbReference type="NCBI Taxonomy" id="6550"/>
    <lineage>
        <taxon>Eukaryota</taxon>
        <taxon>Metazoa</taxon>
        <taxon>Spiralia</taxon>
        <taxon>Lophotrochozoa</taxon>
        <taxon>Mollusca</taxon>
        <taxon>Bivalvia</taxon>
        <taxon>Autobranchia</taxon>
        <taxon>Pteriomorphia</taxon>
        <taxon>Mytilida</taxon>
        <taxon>Mytiloidea</taxon>
        <taxon>Mytilidae</taxon>
        <taxon>Mytilinae</taxon>
        <taxon>Mytilus</taxon>
    </lineage>
</organism>
<dbReference type="EMBL" id="CAJPWZ010000096">
    <property type="protein sequence ID" value="CAG2185636.1"/>
    <property type="molecule type" value="Genomic_DNA"/>
</dbReference>
<name>A0A8S3PVN9_MYTED</name>
<feature type="transmembrane region" description="Helical" evidence="2">
    <location>
        <begin position="42"/>
        <end position="65"/>
    </location>
</feature>
<comment type="caution">
    <text evidence="3">The sequence shown here is derived from an EMBL/GenBank/DDBJ whole genome shotgun (WGS) entry which is preliminary data.</text>
</comment>
<evidence type="ECO:0000256" key="2">
    <source>
        <dbReference type="SAM" id="Phobius"/>
    </source>
</evidence>
<evidence type="ECO:0000313" key="4">
    <source>
        <dbReference type="Proteomes" id="UP000683360"/>
    </source>
</evidence>
<feature type="region of interest" description="Disordered" evidence="1">
    <location>
        <begin position="195"/>
        <end position="235"/>
    </location>
</feature>
<keyword evidence="2" id="KW-1133">Transmembrane helix</keyword>
<feature type="compositionally biased region" description="Low complexity" evidence="1">
    <location>
        <begin position="203"/>
        <end position="217"/>
    </location>
</feature>
<sequence>MFSTEYEMYKIWIKNKRGEDSFDFNIQAVEYDQKQRKDRAGLITSSSIATVLLIYIIVLHICLIVRHRTNRTRRGNIEEPLHFNTYDEIGPISYEAASARRLVTNQEGPMLPTRLISSPRNESNITTINNRSAMIVSSSKVSHQYFQVISARSSYDAETEISTSSMLPIGDMMHSDGSYDEVSVASTDNSYQTFQRSSYQDENSSNNNKTSTCSSSSDVSRPESHGTSLCEGDANENPYELAIDDNKETHQYSVVVNQCAEVESGRPTSDSDELTSKVSCQSSNDKESCN</sequence>
<protein>
    <submittedName>
        <fullName evidence="3">Uncharacterized protein</fullName>
    </submittedName>
</protein>
<dbReference type="OrthoDB" id="10371081at2759"/>
<keyword evidence="2" id="KW-0472">Membrane</keyword>
<keyword evidence="4" id="KW-1185">Reference proteome</keyword>
<evidence type="ECO:0000256" key="1">
    <source>
        <dbReference type="SAM" id="MobiDB-lite"/>
    </source>
</evidence>
<evidence type="ECO:0000313" key="3">
    <source>
        <dbReference type="EMBL" id="CAG2185636.1"/>
    </source>
</evidence>
<proteinExistence type="predicted"/>
<dbReference type="AlphaFoldDB" id="A0A8S3PVN9"/>
<feature type="region of interest" description="Disordered" evidence="1">
    <location>
        <begin position="262"/>
        <end position="290"/>
    </location>
</feature>
<accession>A0A8S3PVN9</accession>
<keyword evidence="2" id="KW-0812">Transmembrane</keyword>
<gene>
    <name evidence="3" type="ORF">MEDL_1233</name>
</gene>
<reference evidence="3" key="1">
    <citation type="submission" date="2021-03" db="EMBL/GenBank/DDBJ databases">
        <authorList>
            <person name="Bekaert M."/>
        </authorList>
    </citation>
    <scope>NUCLEOTIDE SEQUENCE</scope>
</reference>